<sequence length="82" mass="8646">MTLGGAANAFINQVRFSAAYDLTGEFGQGFGSYLATTEDRFRGEIQISTCDRIQVTTLGEAPSIPIVPPSAARWASTASSVT</sequence>
<dbReference type="STRING" id="414703.SAMN04488125_107198"/>
<dbReference type="EMBL" id="FOSV01000007">
    <property type="protein sequence ID" value="SFL03022.1"/>
    <property type="molecule type" value="Genomic_DNA"/>
</dbReference>
<proteinExistence type="predicted"/>
<accession>A0A1I4EB85</accession>
<dbReference type="Proteomes" id="UP000198804">
    <property type="component" value="Unassembled WGS sequence"/>
</dbReference>
<protein>
    <submittedName>
        <fullName evidence="1">Uncharacterized protein</fullName>
    </submittedName>
</protein>
<keyword evidence="2" id="KW-1185">Reference proteome</keyword>
<evidence type="ECO:0000313" key="2">
    <source>
        <dbReference type="Proteomes" id="UP000198804"/>
    </source>
</evidence>
<organism evidence="1 2">
    <name type="scientific">Methylorubrum salsuginis</name>
    <dbReference type="NCBI Taxonomy" id="414703"/>
    <lineage>
        <taxon>Bacteria</taxon>
        <taxon>Pseudomonadati</taxon>
        <taxon>Pseudomonadota</taxon>
        <taxon>Alphaproteobacteria</taxon>
        <taxon>Hyphomicrobiales</taxon>
        <taxon>Methylobacteriaceae</taxon>
        <taxon>Methylorubrum</taxon>
    </lineage>
</organism>
<dbReference type="AlphaFoldDB" id="A0A1I4EB85"/>
<name>A0A1I4EB85_9HYPH</name>
<evidence type="ECO:0000313" key="1">
    <source>
        <dbReference type="EMBL" id="SFL03022.1"/>
    </source>
</evidence>
<reference evidence="2" key="1">
    <citation type="submission" date="2016-10" db="EMBL/GenBank/DDBJ databases">
        <authorList>
            <person name="Varghese N."/>
            <person name="Submissions S."/>
        </authorList>
    </citation>
    <scope>NUCLEOTIDE SEQUENCE [LARGE SCALE GENOMIC DNA]</scope>
    <source>
        <strain evidence="2">CGMCC 1.6474</strain>
    </source>
</reference>
<gene>
    <name evidence="1" type="ORF">SAMN04488125_107198</name>
</gene>